<comment type="caution">
    <text evidence="2">The sequence shown here is derived from an EMBL/GenBank/DDBJ whole genome shotgun (WGS) entry which is preliminary data.</text>
</comment>
<feature type="region of interest" description="Disordered" evidence="1">
    <location>
        <begin position="277"/>
        <end position="330"/>
    </location>
</feature>
<reference evidence="3" key="1">
    <citation type="submission" date="2024-06" db="EMBL/GenBank/DDBJ databases">
        <title>Multi-omics analyses provide insights into the biosynthesis of the anticancer antibiotic pleurotin in Hohenbuehelia grisea.</title>
        <authorList>
            <person name="Weaver J.A."/>
            <person name="Alberti F."/>
        </authorList>
    </citation>
    <scope>NUCLEOTIDE SEQUENCE [LARGE SCALE GENOMIC DNA]</scope>
    <source>
        <strain evidence="3">T-177</strain>
    </source>
</reference>
<gene>
    <name evidence="2" type="ORF">HGRIS_004172</name>
</gene>
<proteinExistence type="predicted"/>
<keyword evidence="3" id="KW-1185">Reference proteome</keyword>
<evidence type="ECO:0008006" key="4">
    <source>
        <dbReference type="Google" id="ProtNLM"/>
    </source>
</evidence>
<dbReference type="EMBL" id="JASNQZ010000007">
    <property type="protein sequence ID" value="KAL0955282.1"/>
    <property type="molecule type" value="Genomic_DNA"/>
</dbReference>
<protein>
    <recommendedName>
        <fullName evidence="4">BRCT domain-containing protein</fullName>
    </recommendedName>
</protein>
<accession>A0ABR3JID8</accession>
<evidence type="ECO:0000313" key="3">
    <source>
        <dbReference type="Proteomes" id="UP001556367"/>
    </source>
</evidence>
<name>A0ABR3JID8_9AGAR</name>
<feature type="compositionally biased region" description="Acidic residues" evidence="1">
    <location>
        <begin position="283"/>
        <end position="292"/>
    </location>
</feature>
<dbReference type="Proteomes" id="UP001556367">
    <property type="component" value="Unassembled WGS sequence"/>
</dbReference>
<evidence type="ECO:0000256" key="1">
    <source>
        <dbReference type="SAM" id="MobiDB-lite"/>
    </source>
</evidence>
<feature type="compositionally biased region" description="Polar residues" evidence="1">
    <location>
        <begin position="315"/>
        <end position="327"/>
    </location>
</feature>
<sequence length="381" mass="42855">MLKLLRPCFVDGLLAPTNEQQEKYAKWLHVYAKAYTMMPARMAILVDKWNMETTPQYDIFEPGYLQKAFEVFPGWGRLVFGDQEWIALGGTIPEADDALTSLFRKHNLLHGDTHLHPRFHSELCPPDFTSKSRPRRPTYYYYAKKQVWTIGRIPSTMLNFIASKTGKAKGNNIAFQLQTDQDHASKLFKNIVNNSGGVAIGPLEYCGHGNVILHRKRKISVAVHGDPTISAWDFQRHIQGLHRRKNHLDVRGGAKATMPSKYGTTLANSLQALHAARKAHFDETDDELDADSDERQGDMSPLDTLDMDDDYTLTPSSDGTFTPSSDDLTLVDGEVDMEKPSERPSKKVRLSIDKALALSLSSSLGVIGGRQTRTQTRNQRQ</sequence>
<evidence type="ECO:0000313" key="2">
    <source>
        <dbReference type="EMBL" id="KAL0955282.1"/>
    </source>
</evidence>
<organism evidence="2 3">
    <name type="scientific">Hohenbuehelia grisea</name>
    <dbReference type="NCBI Taxonomy" id="104357"/>
    <lineage>
        <taxon>Eukaryota</taxon>
        <taxon>Fungi</taxon>
        <taxon>Dikarya</taxon>
        <taxon>Basidiomycota</taxon>
        <taxon>Agaricomycotina</taxon>
        <taxon>Agaricomycetes</taxon>
        <taxon>Agaricomycetidae</taxon>
        <taxon>Agaricales</taxon>
        <taxon>Pleurotineae</taxon>
        <taxon>Pleurotaceae</taxon>
        <taxon>Hohenbuehelia</taxon>
    </lineage>
</organism>